<dbReference type="Proteomes" id="UP000053681">
    <property type="component" value="Unassembled WGS sequence"/>
</dbReference>
<gene>
    <name evidence="2" type="ORF">AS180_04955</name>
</gene>
<evidence type="ECO:0000313" key="2">
    <source>
        <dbReference type="EMBL" id="KSU89010.1"/>
    </source>
</evidence>
<comment type="caution">
    <text evidence="2">The sequence shown here is derived from an EMBL/GenBank/DDBJ whole genome shotgun (WGS) entry which is preliminary data.</text>
</comment>
<dbReference type="Pfam" id="PF00583">
    <property type="entry name" value="Acetyltransf_1"/>
    <property type="match status" value="1"/>
</dbReference>
<accession>A0A0V8JPN8</accession>
<protein>
    <submittedName>
        <fullName evidence="2">Beta-lysine acetyltransferase</fullName>
    </submittedName>
</protein>
<dbReference type="SUPFAM" id="SSF55729">
    <property type="entry name" value="Acyl-CoA N-acyltransferases (Nat)"/>
    <property type="match status" value="1"/>
</dbReference>
<dbReference type="Gene3D" id="3.40.630.30">
    <property type="match status" value="1"/>
</dbReference>
<dbReference type="GO" id="GO:0008080">
    <property type="term" value="F:N-acetyltransferase activity"/>
    <property type="evidence" value="ECO:0007669"/>
    <property type="project" value="InterPro"/>
</dbReference>
<keyword evidence="2" id="KW-0808">Transferase</keyword>
<feature type="domain" description="N-acetyltransferase" evidence="1">
    <location>
        <begin position="124"/>
        <end position="275"/>
    </location>
</feature>
<evidence type="ECO:0000259" key="1">
    <source>
        <dbReference type="PROSITE" id="PS51186"/>
    </source>
</evidence>
<name>A0A0V8JPN8_9BACI</name>
<dbReference type="NCBIfam" id="TIGR03827">
    <property type="entry name" value="GNAT_ablB"/>
    <property type="match status" value="1"/>
</dbReference>
<dbReference type="InterPro" id="IPR016181">
    <property type="entry name" value="Acyl_CoA_acyltransferase"/>
</dbReference>
<keyword evidence="3" id="KW-1185">Reference proteome</keyword>
<dbReference type="AlphaFoldDB" id="A0A0V8JPN8"/>
<proteinExistence type="predicted"/>
<dbReference type="InterPro" id="IPR000182">
    <property type="entry name" value="GNAT_dom"/>
</dbReference>
<organism evidence="2 3">
    <name type="scientific">Priestia veravalensis</name>
    <dbReference type="NCBI Taxonomy" id="1414648"/>
    <lineage>
        <taxon>Bacteria</taxon>
        <taxon>Bacillati</taxon>
        <taxon>Bacillota</taxon>
        <taxon>Bacilli</taxon>
        <taxon>Bacillales</taxon>
        <taxon>Bacillaceae</taxon>
        <taxon>Priestia</taxon>
    </lineage>
</organism>
<dbReference type="EMBL" id="LNQP01000012">
    <property type="protein sequence ID" value="KSU89010.1"/>
    <property type="molecule type" value="Genomic_DNA"/>
</dbReference>
<evidence type="ECO:0000313" key="3">
    <source>
        <dbReference type="Proteomes" id="UP000053681"/>
    </source>
</evidence>
<sequence>MIEVNRRDFSALCIQDSFNKRLRIEDYRGNISSMIYYIKRELNKHQLEKVIIKSRYEQVQSWLQHGYRLEATIPSYFNGSTAYLMTFYESQERQVHNHYAKENNLLQKVQLLPLKCPETLLSPYKLRKAIKSDAKQLVTLYKTVFTIYPSPLHDLVYVQSMLEDGTPFFIVEYEEKIVSAAAAEINTLYNNAELTDCATLPSHRSLGLMKHLMVEIERELKKKYVYCVYTIARALSFGVNAAFHQLGYAYSGRLINNCLISTALENMNVWSKDLSTLTSES</sequence>
<dbReference type="CDD" id="cd04301">
    <property type="entry name" value="NAT_SF"/>
    <property type="match status" value="1"/>
</dbReference>
<dbReference type="InterPro" id="IPR022525">
    <property type="entry name" value="GNAT_AblB"/>
</dbReference>
<dbReference type="PROSITE" id="PS51186">
    <property type="entry name" value="GNAT"/>
    <property type="match status" value="1"/>
</dbReference>
<reference evidence="2 3" key="1">
    <citation type="submission" date="2015-11" db="EMBL/GenBank/DDBJ databases">
        <title>Bacillus caseinolyticus sp nov.</title>
        <authorList>
            <person name="Dastager S.G."/>
            <person name="Mawlankar R."/>
        </authorList>
    </citation>
    <scope>NUCLEOTIDE SEQUENCE [LARGE SCALE GENOMIC DNA]</scope>
    <source>
        <strain evidence="2 3">SGD-V-76</strain>
    </source>
</reference>